<name>A0A8H5PE19_9HYPO</name>
<dbReference type="GO" id="GO:0016787">
    <property type="term" value="F:hydrolase activity"/>
    <property type="evidence" value="ECO:0007669"/>
    <property type="project" value="UniProtKB-KW"/>
</dbReference>
<sequence>MHNFDKRFTTSDGDTYAYDYIPAKDNKETFLFIHGCPSSRYDWRYQFKDLSDAGYGVIAPDCLGYGDSDKRADLEAYNLKRLSGHFIELLDHEKIDKVIGVSHDWGSMVMSRVVVWHPERFSKLVFMSAGYTAPGVFFDIDGLNVWSQKELGYMQLGYWYFFNSYDAERVILDHLESFFHLAYADDNALWITGLAAINGTREWLTSDKTCPLPPFLTEQDKTRWLEINRRKDTIKGLLNYYRSLMRGIQAEDEDPLTDEQRTLKVPVLGICGGGDMVTRADQIGRGITPYAIKGYKEVVLEGAGHWIMLERRAEVTNALLEFVHEDSSRTAGLQYWLPSRHVDREE</sequence>
<keyword evidence="1 4" id="KW-0378">Hydrolase</keyword>
<evidence type="ECO:0000256" key="2">
    <source>
        <dbReference type="ARBA" id="ARBA00038334"/>
    </source>
</evidence>
<feature type="domain" description="AB hydrolase-1" evidence="3">
    <location>
        <begin position="29"/>
        <end position="310"/>
    </location>
</feature>
<dbReference type="PANTHER" id="PTHR43329">
    <property type="entry name" value="EPOXIDE HYDROLASE"/>
    <property type="match status" value="1"/>
</dbReference>
<keyword evidence="5" id="KW-1185">Reference proteome</keyword>
<dbReference type="Proteomes" id="UP000546213">
    <property type="component" value="Unassembled WGS sequence"/>
</dbReference>
<dbReference type="Gene3D" id="3.40.50.1820">
    <property type="entry name" value="alpha/beta hydrolase"/>
    <property type="match status" value="1"/>
</dbReference>
<dbReference type="SUPFAM" id="SSF53474">
    <property type="entry name" value="alpha/beta-Hydrolases"/>
    <property type="match status" value="1"/>
</dbReference>
<gene>
    <name evidence="4" type="ORF">FPCIR_4614</name>
</gene>
<dbReference type="AlphaFoldDB" id="A0A8H5PE19"/>
<evidence type="ECO:0000256" key="1">
    <source>
        <dbReference type="ARBA" id="ARBA00022801"/>
    </source>
</evidence>
<dbReference type="PRINTS" id="PR00412">
    <property type="entry name" value="EPOXHYDRLASE"/>
</dbReference>
<comment type="caution">
    <text evidence="4">The sequence shown here is derived from an EMBL/GenBank/DDBJ whole genome shotgun (WGS) entry which is preliminary data.</text>
</comment>
<dbReference type="Pfam" id="PF00561">
    <property type="entry name" value="Abhydrolase_1"/>
    <property type="match status" value="1"/>
</dbReference>
<dbReference type="InterPro" id="IPR029058">
    <property type="entry name" value="AB_hydrolase_fold"/>
</dbReference>
<accession>A0A8H5PE19</accession>
<dbReference type="EMBL" id="JAAOAS010000094">
    <property type="protein sequence ID" value="KAF5594990.1"/>
    <property type="molecule type" value="Genomic_DNA"/>
</dbReference>
<evidence type="ECO:0000313" key="5">
    <source>
        <dbReference type="Proteomes" id="UP000546213"/>
    </source>
</evidence>
<dbReference type="OrthoDB" id="284184at2759"/>
<protein>
    <submittedName>
        <fullName evidence="4">Epoxide hydrolase 2</fullName>
    </submittedName>
</protein>
<proteinExistence type="inferred from homology"/>
<dbReference type="InterPro" id="IPR000639">
    <property type="entry name" value="Epox_hydrolase-like"/>
</dbReference>
<evidence type="ECO:0000259" key="3">
    <source>
        <dbReference type="Pfam" id="PF00561"/>
    </source>
</evidence>
<reference evidence="4 5" key="1">
    <citation type="submission" date="2020-05" db="EMBL/GenBank/DDBJ databases">
        <title>Identification and distribution of gene clusters putatively required for synthesis of sphingolipid metabolism inhibitors in phylogenetically diverse species of the filamentous fungus Fusarium.</title>
        <authorList>
            <person name="Kim H.-S."/>
            <person name="Busman M."/>
            <person name="Brown D.W."/>
            <person name="Divon H."/>
            <person name="Uhlig S."/>
            <person name="Proctor R.H."/>
        </authorList>
    </citation>
    <scope>NUCLEOTIDE SEQUENCE [LARGE SCALE GENOMIC DNA]</scope>
    <source>
        <strain evidence="4 5">NRRL 36939</strain>
    </source>
</reference>
<dbReference type="PRINTS" id="PR00111">
    <property type="entry name" value="ABHYDROLASE"/>
</dbReference>
<organism evidence="4 5">
    <name type="scientific">Fusarium pseudocircinatum</name>
    <dbReference type="NCBI Taxonomy" id="56676"/>
    <lineage>
        <taxon>Eukaryota</taxon>
        <taxon>Fungi</taxon>
        <taxon>Dikarya</taxon>
        <taxon>Ascomycota</taxon>
        <taxon>Pezizomycotina</taxon>
        <taxon>Sordariomycetes</taxon>
        <taxon>Hypocreomycetidae</taxon>
        <taxon>Hypocreales</taxon>
        <taxon>Nectriaceae</taxon>
        <taxon>Fusarium</taxon>
        <taxon>Fusarium fujikuroi species complex</taxon>
    </lineage>
</organism>
<evidence type="ECO:0000313" key="4">
    <source>
        <dbReference type="EMBL" id="KAF5594990.1"/>
    </source>
</evidence>
<dbReference type="InterPro" id="IPR000073">
    <property type="entry name" value="AB_hydrolase_1"/>
</dbReference>
<comment type="similarity">
    <text evidence="2">Belongs to the AB hydrolase superfamily. Epoxide hydrolase family.</text>
</comment>